<feature type="transmembrane region" description="Helical" evidence="6">
    <location>
        <begin position="371"/>
        <end position="392"/>
    </location>
</feature>
<keyword evidence="4 6" id="KW-1133">Transmembrane helix</keyword>
<comment type="subcellular location">
    <subcellularLocation>
        <location evidence="1">Cell membrane</location>
        <topology evidence="1">Multi-pass membrane protein</topology>
    </subcellularLocation>
</comment>
<dbReference type="CDD" id="cd17324">
    <property type="entry name" value="MFS_NepI_like"/>
    <property type="match status" value="1"/>
</dbReference>
<keyword evidence="2" id="KW-1003">Cell membrane</keyword>
<dbReference type="Pfam" id="PF07690">
    <property type="entry name" value="MFS_1"/>
    <property type="match status" value="1"/>
</dbReference>
<keyword evidence="3 6" id="KW-0812">Transmembrane</keyword>
<gene>
    <name evidence="8" type="ORF">GCM10009675_41090</name>
</gene>
<dbReference type="EMBL" id="BAAALM010000016">
    <property type="protein sequence ID" value="GAA1214794.1"/>
    <property type="molecule type" value="Genomic_DNA"/>
</dbReference>
<evidence type="ECO:0000259" key="7">
    <source>
        <dbReference type="PROSITE" id="PS50850"/>
    </source>
</evidence>
<dbReference type="InterPro" id="IPR036259">
    <property type="entry name" value="MFS_trans_sf"/>
</dbReference>
<dbReference type="InterPro" id="IPR020846">
    <property type="entry name" value="MFS_dom"/>
</dbReference>
<evidence type="ECO:0000313" key="8">
    <source>
        <dbReference type="EMBL" id="GAA1214794.1"/>
    </source>
</evidence>
<feature type="transmembrane region" description="Helical" evidence="6">
    <location>
        <begin position="21"/>
        <end position="46"/>
    </location>
</feature>
<evidence type="ECO:0000313" key="9">
    <source>
        <dbReference type="Proteomes" id="UP001500467"/>
    </source>
</evidence>
<name>A0ABN1VK31_9PSEU</name>
<evidence type="ECO:0000256" key="2">
    <source>
        <dbReference type="ARBA" id="ARBA00022475"/>
    </source>
</evidence>
<dbReference type="Gene3D" id="1.20.1250.20">
    <property type="entry name" value="MFS general substrate transporter like domains"/>
    <property type="match status" value="1"/>
</dbReference>
<sequence length="402" mass="41186">MADTTAETSRTARSGRLPAGVYLLGFCLFAMGSAEFLLAGVLPSVATDLEVSLSSAGYLITAFALGVVIGGPPFAVLSVRWPRRTTLMITQGVFAVSIAVGLVGDDYSVLLATRVVAGVAYAGFFAVATVTAISLVTAERNARASGVVVSGLSVAMVAGGPAGTLLSHYTAWQGGFWVVVTLTVAGAVGCSFVVPKGQRRTTPAAESLVSRELANLRNPLLWGMWAITVLTTGAYMITYNYLAAMLADITALSEAWIPAVLTLFGVGAFVGLSIGGRVSDRRPHSALLSGTVAVAVLSLTMVVAIQQGWAAAAIAFLLGIGAFVVNPAIYGRVFALAAHAPTLAGATTVSAFQLGISLTPALAGFALGQGAALTVVCVIGATLACCALPLILNDRAHRRRQR</sequence>
<dbReference type="PANTHER" id="PTHR43124:SF3">
    <property type="entry name" value="CHLORAMPHENICOL EFFLUX PUMP RV0191"/>
    <property type="match status" value="1"/>
</dbReference>
<feature type="transmembrane region" description="Helical" evidence="6">
    <location>
        <begin position="343"/>
        <end position="365"/>
    </location>
</feature>
<feature type="domain" description="Major facilitator superfamily (MFS) profile" evidence="7">
    <location>
        <begin position="20"/>
        <end position="395"/>
    </location>
</feature>
<dbReference type="Proteomes" id="UP001500467">
    <property type="component" value="Unassembled WGS sequence"/>
</dbReference>
<feature type="transmembrane region" description="Helical" evidence="6">
    <location>
        <begin position="311"/>
        <end position="331"/>
    </location>
</feature>
<protein>
    <submittedName>
        <fullName evidence="8">MFS transporter</fullName>
    </submittedName>
</protein>
<feature type="transmembrane region" description="Helical" evidence="6">
    <location>
        <begin position="255"/>
        <end position="274"/>
    </location>
</feature>
<dbReference type="PROSITE" id="PS50850">
    <property type="entry name" value="MFS"/>
    <property type="match status" value="1"/>
</dbReference>
<evidence type="ECO:0000256" key="1">
    <source>
        <dbReference type="ARBA" id="ARBA00004651"/>
    </source>
</evidence>
<evidence type="ECO:0000256" key="6">
    <source>
        <dbReference type="SAM" id="Phobius"/>
    </source>
</evidence>
<comment type="caution">
    <text evidence="8">The sequence shown here is derived from an EMBL/GenBank/DDBJ whole genome shotgun (WGS) entry which is preliminary data.</text>
</comment>
<feature type="transmembrane region" description="Helical" evidence="6">
    <location>
        <begin position="220"/>
        <end position="243"/>
    </location>
</feature>
<evidence type="ECO:0000256" key="5">
    <source>
        <dbReference type="ARBA" id="ARBA00023136"/>
    </source>
</evidence>
<dbReference type="InterPro" id="IPR050189">
    <property type="entry name" value="MFS_Efflux_Transporters"/>
</dbReference>
<feature type="transmembrane region" description="Helical" evidence="6">
    <location>
        <begin position="286"/>
        <end position="305"/>
    </location>
</feature>
<dbReference type="PANTHER" id="PTHR43124">
    <property type="entry name" value="PURINE EFFLUX PUMP PBUE"/>
    <property type="match status" value="1"/>
</dbReference>
<keyword evidence="9" id="KW-1185">Reference proteome</keyword>
<proteinExistence type="predicted"/>
<dbReference type="RefSeq" id="WP_253856005.1">
    <property type="nucleotide sequence ID" value="NZ_BAAALM010000016.1"/>
</dbReference>
<organism evidence="8 9">
    <name type="scientific">Prauserella alba</name>
    <dbReference type="NCBI Taxonomy" id="176898"/>
    <lineage>
        <taxon>Bacteria</taxon>
        <taxon>Bacillati</taxon>
        <taxon>Actinomycetota</taxon>
        <taxon>Actinomycetes</taxon>
        <taxon>Pseudonocardiales</taxon>
        <taxon>Pseudonocardiaceae</taxon>
        <taxon>Prauserella</taxon>
    </lineage>
</organism>
<reference evidence="8 9" key="1">
    <citation type="journal article" date="2019" name="Int. J. Syst. Evol. Microbiol.">
        <title>The Global Catalogue of Microorganisms (GCM) 10K type strain sequencing project: providing services to taxonomists for standard genome sequencing and annotation.</title>
        <authorList>
            <consortium name="The Broad Institute Genomics Platform"/>
            <consortium name="The Broad Institute Genome Sequencing Center for Infectious Disease"/>
            <person name="Wu L."/>
            <person name="Ma J."/>
        </authorList>
    </citation>
    <scope>NUCLEOTIDE SEQUENCE [LARGE SCALE GENOMIC DNA]</scope>
    <source>
        <strain evidence="8 9">JCM 13022</strain>
    </source>
</reference>
<evidence type="ECO:0000256" key="3">
    <source>
        <dbReference type="ARBA" id="ARBA00022692"/>
    </source>
</evidence>
<feature type="transmembrane region" description="Helical" evidence="6">
    <location>
        <begin position="115"/>
        <end position="136"/>
    </location>
</feature>
<keyword evidence="5 6" id="KW-0472">Membrane</keyword>
<feature type="transmembrane region" description="Helical" evidence="6">
    <location>
        <begin position="86"/>
        <end position="103"/>
    </location>
</feature>
<dbReference type="InterPro" id="IPR011701">
    <property type="entry name" value="MFS"/>
</dbReference>
<feature type="transmembrane region" description="Helical" evidence="6">
    <location>
        <begin position="175"/>
        <end position="194"/>
    </location>
</feature>
<feature type="transmembrane region" description="Helical" evidence="6">
    <location>
        <begin position="58"/>
        <end position="79"/>
    </location>
</feature>
<feature type="transmembrane region" description="Helical" evidence="6">
    <location>
        <begin position="148"/>
        <end position="169"/>
    </location>
</feature>
<dbReference type="SUPFAM" id="SSF103473">
    <property type="entry name" value="MFS general substrate transporter"/>
    <property type="match status" value="1"/>
</dbReference>
<evidence type="ECO:0000256" key="4">
    <source>
        <dbReference type="ARBA" id="ARBA00022989"/>
    </source>
</evidence>
<accession>A0ABN1VK31</accession>